<comment type="caution">
    <text evidence="1">The sequence shown here is derived from an EMBL/GenBank/DDBJ whole genome shotgun (WGS) entry which is preliminary data.</text>
</comment>
<dbReference type="Proteomes" id="UP001492380">
    <property type="component" value="Unassembled WGS sequence"/>
</dbReference>
<accession>A0ABR1YLT1</accession>
<evidence type="ECO:0000313" key="1">
    <source>
        <dbReference type="EMBL" id="KAK8233390.1"/>
    </source>
</evidence>
<keyword evidence="2" id="KW-1185">Reference proteome</keyword>
<evidence type="ECO:0000313" key="2">
    <source>
        <dbReference type="Proteomes" id="UP001492380"/>
    </source>
</evidence>
<name>A0ABR1YLT1_9PEZI</name>
<protein>
    <submittedName>
        <fullName evidence="1">Uncharacterized protein</fullName>
    </submittedName>
</protein>
<organism evidence="1 2">
    <name type="scientific">Phyllosticta capitalensis</name>
    <dbReference type="NCBI Taxonomy" id="121624"/>
    <lineage>
        <taxon>Eukaryota</taxon>
        <taxon>Fungi</taxon>
        <taxon>Dikarya</taxon>
        <taxon>Ascomycota</taxon>
        <taxon>Pezizomycotina</taxon>
        <taxon>Dothideomycetes</taxon>
        <taxon>Dothideomycetes incertae sedis</taxon>
        <taxon>Botryosphaeriales</taxon>
        <taxon>Phyllostictaceae</taxon>
        <taxon>Phyllosticta</taxon>
    </lineage>
</organism>
<gene>
    <name evidence="1" type="ORF">HDK90DRAFT_264871</name>
</gene>
<dbReference type="EMBL" id="JBBWRZ010000006">
    <property type="protein sequence ID" value="KAK8233390.1"/>
    <property type="molecule type" value="Genomic_DNA"/>
</dbReference>
<reference evidence="1 2" key="1">
    <citation type="submission" date="2024-04" db="EMBL/GenBank/DDBJ databases">
        <title>Phyllosticta paracitricarpa is synonymous to the EU quarantine fungus P. citricarpa based on phylogenomic analyses.</title>
        <authorList>
            <consortium name="Lawrence Berkeley National Laboratory"/>
            <person name="Van Ingen-Buijs V.A."/>
            <person name="Van Westerhoven A.C."/>
            <person name="Haridas S."/>
            <person name="Skiadas P."/>
            <person name="Martin F."/>
            <person name="Groenewald J.Z."/>
            <person name="Crous P.W."/>
            <person name="Seidl M.F."/>
        </authorList>
    </citation>
    <scope>NUCLEOTIDE SEQUENCE [LARGE SCALE GENOMIC DNA]</scope>
    <source>
        <strain evidence="1 2">CBS 123374</strain>
    </source>
</reference>
<sequence length="345" mass="38598">MRWMHTFVVVPIMREQSKLQSKNGAQRRVAAVDAYNKHNQAWCVFTYMLGWCLSLSSQQPSCRHCWMYVLAAHAHPTYYAALCPTNRPAQQRYLAPDRRLGGRGIPCSTCRETRACDQHNSSSSSTHPISSSLQLPVHVIMATTGESFFACPSVRLPLGLRSQTFTPNYQLVVLPPLVMLGCCAAATAAAAVAAIRCRGPTNEYGAKIATRSCEQRCWFRFTPFALRRRPPVVVVVDMRRECVAWHGMAWLTCTSVSAGASSRVHIRMYTTTSRPRRCRWVQGVFIGIGVRRWSESCAALCSSARASQLEECCCCCCWQRNGRMATRQLRHQPSARLVGGARTWG</sequence>
<proteinExistence type="predicted"/>